<evidence type="ECO:0000256" key="11">
    <source>
        <dbReference type="SAM" id="Coils"/>
    </source>
</evidence>
<evidence type="ECO:0000256" key="7">
    <source>
        <dbReference type="ARBA" id="ARBA00023065"/>
    </source>
</evidence>
<dbReference type="InterPro" id="IPR004705">
    <property type="entry name" value="Cation/H_exchanger_CPA1_bac"/>
</dbReference>
<feature type="transmembrane region" description="Helical" evidence="10">
    <location>
        <begin position="182"/>
        <end position="204"/>
    </location>
</feature>
<name>A0A5E7XWT1_9SPHN</name>
<keyword evidence="9 10" id="KW-0739">Sodium transport</keyword>
<dbReference type="Gene3D" id="6.10.140.1330">
    <property type="match status" value="1"/>
</dbReference>
<dbReference type="GO" id="GO:0098719">
    <property type="term" value="P:sodium ion import across plasma membrane"/>
    <property type="evidence" value="ECO:0007669"/>
    <property type="project" value="TreeGrafter"/>
</dbReference>
<dbReference type="EMBL" id="CABVLI010000018">
    <property type="protein sequence ID" value="VVS98649.1"/>
    <property type="molecule type" value="Genomic_DNA"/>
</dbReference>
<evidence type="ECO:0000256" key="5">
    <source>
        <dbReference type="ARBA" id="ARBA00022989"/>
    </source>
</evidence>
<evidence type="ECO:0000313" key="14">
    <source>
        <dbReference type="Proteomes" id="UP000326857"/>
    </source>
</evidence>
<evidence type="ECO:0000259" key="12">
    <source>
        <dbReference type="Pfam" id="PF00999"/>
    </source>
</evidence>
<keyword evidence="11" id="KW-0175">Coiled coil</keyword>
<gene>
    <name evidence="13" type="ORF">SPHINGO391_250003</name>
</gene>
<keyword evidence="8 10" id="KW-0472">Membrane</keyword>
<feature type="transmembrane region" description="Helical" evidence="10">
    <location>
        <begin position="233"/>
        <end position="248"/>
    </location>
</feature>
<accession>A0A5E7XWT1</accession>
<dbReference type="GO" id="GO:0015386">
    <property type="term" value="F:potassium:proton antiporter activity"/>
    <property type="evidence" value="ECO:0007669"/>
    <property type="project" value="TreeGrafter"/>
</dbReference>
<comment type="subcellular location">
    <subcellularLocation>
        <location evidence="10">Cell inner membrane</location>
        <topology evidence="10">Multi-pass membrane protein</topology>
    </subcellularLocation>
    <subcellularLocation>
        <location evidence="1">Cell membrane</location>
        <topology evidence="1">Multi-pass membrane protein</topology>
    </subcellularLocation>
</comment>
<dbReference type="Pfam" id="PF00999">
    <property type="entry name" value="Na_H_Exchanger"/>
    <property type="match status" value="1"/>
</dbReference>
<sequence>MHTFELLLVLVAASVALAYVAERLHVPLAVALVFGGIALAFVPGIGTVELDPELVLALFLPPLLQVSAYHTDWPAFRSNLRPILSLALGAVFFTAAAVAIVAKLLVPDLPWWAAITLGAIVAPPDAVAAAAVLKQVKLPKRIVTVLEGESLINDASSLVLYRFAVAATLAGTFSLSEGVFRFFVAAIGGTLAGWIVGRAAMWIFARLEDTLLDITVSLLAGFLAYFLAEQVHVSGVLAAVACGLVLGRQQHAAFTGETRLGMATVWGFVEFLFTAVVFMLIGLQLRGIVERLEGYDAKSLSLIAVAVSATLIVSRFVWIFPVVWLPRAISRRIREHDPMPPWSYPTILSWAGMRGVVSLATALALPARFPGRDIIVFLAFCAIFATLVLQGTTLGWVIRRLGLEQEDATLPEPDTAKARAELAAASLDAVQEHLDSDASEHGEAAAELVEEYKVRAERASIEGQDVETKTDQLIAQQRLRLVAIEAAREKLMEQTDQIDAEAHRALDEELDLEEQQIHRALGDV</sequence>
<evidence type="ECO:0000256" key="1">
    <source>
        <dbReference type="ARBA" id="ARBA00004651"/>
    </source>
</evidence>
<dbReference type="GO" id="GO:0005886">
    <property type="term" value="C:plasma membrane"/>
    <property type="evidence" value="ECO:0007669"/>
    <property type="project" value="UniProtKB-SubCell"/>
</dbReference>
<comment type="function">
    <text evidence="10">Na(+)/H(+) antiporter that extrudes sodium in exchange for external protons.</text>
</comment>
<dbReference type="InterPro" id="IPR006153">
    <property type="entry name" value="Cation/H_exchanger_TM"/>
</dbReference>
<dbReference type="Proteomes" id="UP000326857">
    <property type="component" value="Unassembled WGS sequence"/>
</dbReference>
<dbReference type="NCBIfam" id="TIGR00831">
    <property type="entry name" value="a_cpa1"/>
    <property type="match status" value="1"/>
</dbReference>
<evidence type="ECO:0000256" key="3">
    <source>
        <dbReference type="ARBA" id="ARBA00022475"/>
    </source>
</evidence>
<reference evidence="13 14" key="1">
    <citation type="submission" date="2019-09" db="EMBL/GenBank/DDBJ databases">
        <authorList>
            <person name="Dittami M. S."/>
        </authorList>
    </citation>
    <scope>NUCLEOTIDE SEQUENCE [LARGE SCALE GENOMIC DNA]</scope>
    <source>
        <strain evidence="13">SPHINGO391</strain>
    </source>
</reference>
<dbReference type="GO" id="GO:0015385">
    <property type="term" value="F:sodium:proton antiporter activity"/>
    <property type="evidence" value="ECO:0007669"/>
    <property type="project" value="InterPro"/>
</dbReference>
<protein>
    <submittedName>
        <fullName evidence="13">Sodium/proton antiporter, CPA1 family</fullName>
    </submittedName>
</protein>
<keyword evidence="4 10" id="KW-0812">Transmembrane</keyword>
<keyword evidence="6 10" id="KW-0915">Sodium</keyword>
<keyword evidence="7 10" id="KW-0406">Ion transport</keyword>
<evidence type="ECO:0000313" key="13">
    <source>
        <dbReference type="EMBL" id="VVS98649.1"/>
    </source>
</evidence>
<feature type="transmembrane region" description="Helical" evidence="10">
    <location>
        <begin position="302"/>
        <end position="326"/>
    </location>
</feature>
<evidence type="ECO:0000256" key="9">
    <source>
        <dbReference type="ARBA" id="ARBA00023201"/>
    </source>
</evidence>
<organism evidence="13 14">
    <name type="scientific">Sphingomonas aurantiaca</name>
    <dbReference type="NCBI Taxonomy" id="185949"/>
    <lineage>
        <taxon>Bacteria</taxon>
        <taxon>Pseudomonadati</taxon>
        <taxon>Pseudomonadota</taxon>
        <taxon>Alphaproteobacteria</taxon>
        <taxon>Sphingomonadales</taxon>
        <taxon>Sphingomonadaceae</taxon>
        <taxon>Sphingomonas</taxon>
    </lineage>
</organism>
<dbReference type="PANTHER" id="PTHR10110">
    <property type="entry name" value="SODIUM/HYDROGEN EXCHANGER"/>
    <property type="match status" value="1"/>
</dbReference>
<feature type="transmembrane region" description="Helical" evidence="10">
    <location>
        <begin position="260"/>
        <end position="282"/>
    </location>
</feature>
<dbReference type="PANTHER" id="PTHR10110:SF86">
    <property type="entry name" value="SODIUM_HYDROGEN EXCHANGER 7"/>
    <property type="match status" value="1"/>
</dbReference>
<keyword evidence="10" id="KW-0997">Cell inner membrane</keyword>
<dbReference type="InterPro" id="IPR018422">
    <property type="entry name" value="Cation/H_exchanger_CPA1"/>
</dbReference>
<keyword evidence="10" id="KW-0050">Antiport</keyword>
<evidence type="ECO:0000256" key="10">
    <source>
        <dbReference type="RuleBase" id="RU366002"/>
    </source>
</evidence>
<feature type="transmembrane region" description="Helical" evidence="10">
    <location>
        <begin position="28"/>
        <end position="48"/>
    </location>
</feature>
<feature type="transmembrane region" description="Helical" evidence="10">
    <location>
        <begin position="83"/>
        <end position="105"/>
    </location>
</feature>
<evidence type="ECO:0000256" key="8">
    <source>
        <dbReference type="ARBA" id="ARBA00023136"/>
    </source>
</evidence>
<feature type="transmembrane region" description="Helical" evidence="10">
    <location>
        <begin position="111"/>
        <end position="133"/>
    </location>
</feature>
<keyword evidence="3" id="KW-1003">Cell membrane</keyword>
<dbReference type="GO" id="GO:0051453">
    <property type="term" value="P:regulation of intracellular pH"/>
    <property type="evidence" value="ECO:0007669"/>
    <property type="project" value="TreeGrafter"/>
</dbReference>
<feature type="domain" description="Cation/H+ exchanger transmembrane" evidence="12">
    <location>
        <begin position="12"/>
        <end position="399"/>
    </location>
</feature>
<comment type="caution">
    <text evidence="10">Lacks conserved residue(s) required for the propagation of feature annotation.</text>
</comment>
<comment type="similarity">
    <text evidence="10">Belongs to the monovalent cation:proton antiporter 1 (CPA1) transporter (TC 2.A.36) family.</text>
</comment>
<dbReference type="AlphaFoldDB" id="A0A5E7XWT1"/>
<keyword evidence="2 10" id="KW-0813">Transport</keyword>
<proteinExistence type="inferred from homology"/>
<evidence type="ECO:0000256" key="4">
    <source>
        <dbReference type="ARBA" id="ARBA00022692"/>
    </source>
</evidence>
<keyword evidence="5 10" id="KW-1133">Transmembrane helix</keyword>
<evidence type="ECO:0000256" key="6">
    <source>
        <dbReference type="ARBA" id="ARBA00023053"/>
    </source>
</evidence>
<dbReference type="RefSeq" id="WP_151989768.1">
    <property type="nucleotide sequence ID" value="NZ_LR701518.1"/>
</dbReference>
<feature type="coiled-coil region" evidence="11">
    <location>
        <begin position="474"/>
        <end position="508"/>
    </location>
</feature>
<evidence type="ECO:0000256" key="2">
    <source>
        <dbReference type="ARBA" id="ARBA00022448"/>
    </source>
</evidence>
<feature type="transmembrane region" description="Helical" evidence="10">
    <location>
        <begin position="374"/>
        <end position="398"/>
    </location>
</feature>